<evidence type="ECO:0000313" key="3">
    <source>
        <dbReference type="Proteomes" id="UP000886881"/>
    </source>
</evidence>
<reference evidence="2" key="1">
    <citation type="submission" date="2020-10" db="EMBL/GenBank/DDBJ databases">
        <authorList>
            <person name="Gilroy R."/>
        </authorList>
    </citation>
    <scope>NUCLEOTIDE SEQUENCE</scope>
    <source>
        <strain evidence="2">ChiHecec2B26-709</strain>
    </source>
</reference>
<protein>
    <submittedName>
        <fullName evidence="2">SPOR domain-containing protein</fullName>
    </submittedName>
</protein>
<name>A0A9D1GPF9_9BACT</name>
<proteinExistence type="predicted"/>
<dbReference type="Gene3D" id="3.30.70.1070">
    <property type="entry name" value="Sporulation related repeat"/>
    <property type="match status" value="1"/>
</dbReference>
<dbReference type="InterPro" id="IPR007730">
    <property type="entry name" value="SPOR-like_dom"/>
</dbReference>
<comment type="caution">
    <text evidence="2">The sequence shown here is derived from an EMBL/GenBank/DDBJ whole genome shotgun (WGS) entry which is preliminary data.</text>
</comment>
<gene>
    <name evidence="2" type="ORF">IAC35_04405</name>
</gene>
<dbReference type="GO" id="GO:0042834">
    <property type="term" value="F:peptidoglycan binding"/>
    <property type="evidence" value="ECO:0007669"/>
    <property type="project" value="InterPro"/>
</dbReference>
<reference evidence="2" key="2">
    <citation type="journal article" date="2021" name="PeerJ">
        <title>Extensive microbial diversity within the chicken gut microbiome revealed by metagenomics and culture.</title>
        <authorList>
            <person name="Gilroy R."/>
            <person name="Ravi A."/>
            <person name="Getino M."/>
            <person name="Pursley I."/>
            <person name="Horton D.L."/>
            <person name="Alikhan N.F."/>
            <person name="Baker D."/>
            <person name="Gharbi K."/>
            <person name="Hall N."/>
            <person name="Watson M."/>
            <person name="Adriaenssens E.M."/>
            <person name="Foster-Nyarko E."/>
            <person name="Jarju S."/>
            <person name="Secka A."/>
            <person name="Antonio M."/>
            <person name="Oren A."/>
            <person name="Chaudhuri R.R."/>
            <person name="La Ragione R."/>
            <person name="Hildebrand F."/>
            <person name="Pallen M.J."/>
        </authorList>
    </citation>
    <scope>NUCLEOTIDE SEQUENCE</scope>
    <source>
        <strain evidence="2">ChiHecec2B26-709</strain>
    </source>
</reference>
<dbReference type="EMBL" id="DVLC01000083">
    <property type="protein sequence ID" value="HIT47082.1"/>
    <property type="molecule type" value="Genomic_DNA"/>
</dbReference>
<feature type="domain" description="SPOR" evidence="1">
    <location>
        <begin position="84"/>
        <end position="161"/>
    </location>
</feature>
<organism evidence="2 3">
    <name type="scientific">Candidatus Cryptobacteroides merdipullorum</name>
    <dbReference type="NCBI Taxonomy" id="2840771"/>
    <lineage>
        <taxon>Bacteria</taxon>
        <taxon>Pseudomonadati</taxon>
        <taxon>Bacteroidota</taxon>
        <taxon>Bacteroidia</taxon>
        <taxon>Bacteroidales</taxon>
        <taxon>Candidatus Cryptobacteroides</taxon>
    </lineage>
</organism>
<dbReference type="PROSITE" id="PS51724">
    <property type="entry name" value="SPOR"/>
    <property type="match status" value="1"/>
</dbReference>
<dbReference type="Proteomes" id="UP000886881">
    <property type="component" value="Unassembled WGS sequence"/>
</dbReference>
<dbReference type="InterPro" id="IPR036680">
    <property type="entry name" value="SPOR-like_sf"/>
</dbReference>
<accession>A0A9D1GPF9</accession>
<evidence type="ECO:0000313" key="2">
    <source>
        <dbReference type="EMBL" id="HIT47082.1"/>
    </source>
</evidence>
<sequence length="162" mass="17851">MICLLLPLLAGCDLFRKMAGRPTSAQIEQKREMIEAEIAAHQSRLDSLDAVQKQISDSLAVLDSMRFSNDALVEARQLADVSRNSLAFRYYVIVGAFGNRGNAEKYAEEMNTKGMPAVLISYVNGFTAVGVCPTDNISEAYASLRRVRESGSCPDAWILDNR</sequence>
<dbReference type="Pfam" id="PF05036">
    <property type="entry name" value="SPOR"/>
    <property type="match status" value="1"/>
</dbReference>
<dbReference type="AlphaFoldDB" id="A0A9D1GPF9"/>
<evidence type="ECO:0000259" key="1">
    <source>
        <dbReference type="PROSITE" id="PS51724"/>
    </source>
</evidence>
<dbReference type="SUPFAM" id="SSF110997">
    <property type="entry name" value="Sporulation related repeat"/>
    <property type="match status" value="1"/>
</dbReference>